<protein>
    <recommendedName>
        <fullName evidence="6">NADP-dependent oxidoreductase domain-containing protein</fullName>
    </recommendedName>
</protein>
<dbReference type="FunFam" id="3.20.20.100:FF:000007">
    <property type="entry name" value="NAD(P)H-dependent D-xylose reductase xyl1"/>
    <property type="match status" value="1"/>
</dbReference>
<keyword evidence="8" id="KW-1185">Reference proteome</keyword>
<evidence type="ECO:0000256" key="2">
    <source>
        <dbReference type="ARBA" id="ARBA00023002"/>
    </source>
</evidence>
<dbReference type="EMBL" id="MVBO01000172">
    <property type="protein sequence ID" value="OZJ02253.1"/>
    <property type="molecule type" value="Genomic_DNA"/>
</dbReference>
<keyword evidence="2" id="KW-0560">Oxidoreductase</keyword>
<comment type="caution">
    <text evidence="7">The sequence shown here is derived from an EMBL/GenBank/DDBJ whole genome shotgun (WGS) entry which is preliminary data.</text>
</comment>
<organism evidence="7 8">
    <name type="scientific">Bifiguratus adelaidae</name>
    <dbReference type="NCBI Taxonomy" id="1938954"/>
    <lineage>
        <taxon>Eukaryota</taxon>
        <taxon>Fungi</taxon>
        <taxon>Fungi incertae sedis</taxon>
        <taxon>Mucoromycota</taxon>
        <taxon>Mucoromycotina</taxon>
        <taxon>Endogonomycetes</taxon>
        <taxon>Endogonales</taxon>
        <taxon>Endogonales incertae sedis</taxon>
        <taxon>Bifiguratus</taxon>
    </lineage>
</organism>
<dbReference type="PIRSF" id="PIRSF000097">
    <property type="entry name" value="AKR"/>
    <property type="match status" value="1"/>
</dbReference>
<comment type="similarity">
    <text evidence="1">Belongs to the aldo/keto reductase family.</text>
</comment>
<accession>A0A261XV83</accession>
<proteinExistence type="inferred from homology"/>
<dbReference type="InterPro" id="IPR020471">
    <property type="entry name" value="AKR"/>
</dbReference>
<dbReference type="InterPro" id="IPR018170">
    <property type="entry name" value="Aldo/ket_reductase_CS"/>
</dbReference>
<evidence type="ECO:0000256" key="5">
    <source>
        <dbReference type="PIRSR" id="PIRSR000097-3"/>
    </source>
</evidence>
<dbReference type="InterPro" id="IPR036812">
    <property type="entry name" value="NAD(P)_OxRdtase_dom_sf"/>
</dbReference>
<dbReference type="PANTHER" id="PTHR11732">
    <property type="entry name" value="ALDO/KETO REDUCTASE"/>
    <property type="match status" value="1"/>
</dbReference>
<dbReference type="CDD" id="cd19071">
    <property type="entry name" value="AKR_AKR1-5-like"/>
    <property type="match status" value="1"/>
</dbReference>
<dbReference type="PROSITE" id="PS00062">
    <property type="entry name" value="ALDOKETO_REDUCTASE_2"/>
    <property type="match status" value="1"/>
</dbReference>
<evidence type="ECO:0000256" key="3">
    <source>
        <dbReference type="PIRSR" id="PIRSR000097-1"/>
    </source>
</evidence>
<feature type="site" description="Lowers pKa of active site Tyr" evidence="5">
    <location>
        <position position="79"/>
    </location>
</feature>
<dbReference type="Gene3D" id="3.20.20.100">
    <property type="entry name" value="NADP-dependent oxidoreductase domain"/>
    <property type="match status" value="1"/>
</dbReference>
<dbReference type="GO" id="GO:0016491">
    <property type="term" value="F:oxidoreductase activity"/>
    <property type="evidence" value="ECO:0007669"/>
    <property type="project" value="UniProtKB-KW"/>
</dbReference>
<evidence type="ECO:0000259" key="6">
    <source>
        <dbReference type="Pfam" id="PF00248"/>
    </source>
</evidence>
<dbReference type="InterPro" id="IPR023210">
    <property type="entry name" value="NADP_OxRdtase_dom"/>
</dbReference>
<gene>
    <name evidence="7" type="ORF">BZG36_05028</name>
</gene>
<dbReference type="SUPFAM" id="SSF51430">
    <property type="entry name" value="NAD(P)-linked oxidoreductase"/>
    <property type="match status" value="1"/>
</dbReference>
<feature type="domain" description="NADP-dependent oxidoreductase" evidence="6">
    <location>
        <begin position="18"/>
        <end position="283"/>
    </location>
</feature>
<evidence type="ECO:0000313" key="7">
    <source>
        <dbReference type="EMBL" id="OZJ02253.1"/>
    </source>
</evidence>
<evidence type="ECO:0000256" key="4">
    <source>
        <dbReference type="PIRSR" id="PIRSR000097-2"/>
    </source>
</evidence>
<reference evidence="7 8" key="1">
    <citation type="journal article" date="2017" name="Mycologia">
        <title>Bifiguratus adelaidae, gen. et sp. nov., a new member of Mucoromycotina in endophytic and soil-dwelling habitats.</title>
        <authorList>
            <person name="Torres-Cruz T.J."/>
            <person name="Billingsley Tobias T.L."/>
            <person name="Almatruk M."/>
            <person name="Hesse C."/>
            <person name="Kuske C.R."/>
            <person name="Desiro A."/>
            <person name="Benucci G.M."/>
            <person name="Bonito G."/>
            <person name="Stajich J.E."/>
            <person name="Dunlap C."/>
            <person name="Arnold A.E."/>
            <person name="Porras-Alfaro A."/>
        </authorList>
    </citation>
    <scope>NUCLEOTIDE SEQUENCE [LARGE SCALE GENOMIC DNA]</scope>
    <source>
        <strain evidence="7 8">AZ0501</strain>
    </source>
</reference>
<evidence type="ECO:0000256" key="1">
    <source>
        <dbReference type="ARBA" id="ARBA00007905"/>
    </source>
</evidence>
<dbReference type="PRINTS" id="PR00069">
    <property type="entry name" value="ALDKETRDTASE"/>
</dbReference>
<dbReference type="Proteomes" id="UP000242875">
    <property type="component" value="Unassembled WGS sequence"/>
</dbReference>
<name>A0A261XV83_9FUNG</name>
<dbReference type="AlphaFoldDB" id="A0A261XV83"/>
<dbReference type="Pfam" id="PF00248">
    <property type="entry name" value="Aldo_ket_red"/>
    <property type="match status" value="1"/>
</dbReference>
<feature type="active site" description="Proton donor" evidence="3">
    <location>
        <position position="54"/>
    </location>
</feature>
<dbReference type="OrthoDB" id="416253at2759"/>
<sequence>MATGRTIKLNTGATIPALGLGTWQSKPNEVYDAVKTALKVGYRHIDAGKSPWIYGNEKEVGQAIKDSGIRREELFVTTKLWNHVHHPENIEKALETSLKNLQLEYLDLYLMHWPVAFEASEAPFPKDANGKILLADVDFVVTWEAMTKLVDTGKVKAVGVSNFNIPKLKHLLSKSKFVPAMNQIELHPYLPQEELVKFCLNNNIQVTAYSPFGSTDSPLMKEKVIQEIAKRHNAPSEANVLVSWAIQRNTVVIPKSVTASRIEKNFQDFELSPEEMKEISAVADKQKRFVDPSQSWGVDIFGKL</sequence>
<evidence type="ECO:0000313" key="8">
    <source>
        <dbReference type="Proteomes" id="UP000242875"/>
    </source>
</evidence>
<feature type="binding site" evidence="4">
    <location>
        <position position="112"/>
    </location>
    <ligand>
        <name>substrate</name>
    </ligand>
</feature>